<accession>A0A8S1GT41</accession>
<proteinExistence type="predicted"/>
<dbReference type="Proteomes" id="UP000835052">
    <property type="component" value="Unassembled WGS sequence"/>
</dbReference>
<dbReference type="InterPro" id="IPR052782">
    <property type="entry name" value="Oocyte-zygote_transition_reg"/>
</dbReference>
<dbReference type="SMART" id="SM00194">
    <property type="entry name" value="PTPc"/>
    <property type="match status" value="1"/>
</dbReference>
<feature type="domain" description="Tyrosine specific protein phosphatases" evidence="3">
    <location>
        <begin position="293"/>
        <end position="366"/>
    </location>
</feature>
<feature type="region of interest" description="Disordered" evidence="1">
    <location>
        <begin position="408"/>
        <end position="447"/>
    </location>
</feature>
<dbReference type="InterPro" id="IPR029021">
    <property type="entry name" value="Prot-tyrosine_phosphatase-like"/>
</dbReference>
<dbReference type="PANTHER" id="PTHR46163">
    <property type="entry name" value="TYROSINE-PROTEIN PHOSPHATASE-RELATED"/>
    <property type="match status" value="1"/>
</dbReference>
<evidence type="ECO:0008006" key="6">
    <source>
        <dbReference type="Google" id="ProtNLM"/>
    </source>
</evidence>
<evidence type="ECO:0000313" key="5">
    <source>
        <dbReference type="Proteomes" id="UP000835052"/>
    </source>
</evidence>
<dbReference type="Pfam" id="PF00102">
    <property type="entry name" value="Y_phosphatase"/>
    <property type="match status" value="1"/>
</dbReference>
<dbReference type="PROSITE" id="PS50055">
    <property type="entry name" value="TYR_PHOSPHATASE_PTP"/>
    <property type="match status" value="1"/>
</dbReference>
<dbReference type="PROSITE" id="PS00383">
    <property type="entry name" value="TYR_PHOSPHATASE_1"/>
    <property type="match status" value="1"/>
</dbReference>
<evidence type="ECO:0000313" key="4">
    <source>
        <dbReference type="EMBL" id="CAD6186051.1"/>
    </source>
</evidence>
<dbReference type="InterPro" id="IPR000387">
    <property type="entry name" value="Tyr_Pase_dom"/>
</dbReference>
<feature type="compositionally biased region" description="Polar residues" evidence="1">
    <location>
        <begin position="408"/>
        <end position="420"/>
    </location>
</feature>
<dbReference type="EMBL" id="CAJGYM010000003">
    <property type="protein sequence ID" value="CAD6186051.1"/>
    <property type="molecule type" value="Genomic_DNA"/>
</dbReference>
<dbReference type="SUPFAM" id="SSF52799">
    <property type="entry name" value="(Phosphotyrosine protein) phosphatases II"/>
    <property type="match status" value="1"/>
</dbReference>
<feature type="compositionally biased region" description="Low complexity" evidence="1">
    <location>
        <begin position="421"/>
        <end position="438"/>
    </location>
</feature>
<keyword evidence="5" id="KW-1185">Reference proteome</keyword>
<protein>
    <recommendedName>
        <fullName evidence="6">Tyrosine-protein phosphatase domain-containing protein</fullName>
    </recommendedName>
</protein>
<dbReference type="PANTHER" id="PTHR46163:SF5">
    <property type="entry name" value="TYROSINE-PROTEIN PHOSPHATASE"/>
    <property type="match status" value="1"/>
</dbReference>
<dbReference type="AlphaFoldDB" id="A0A8S1GT41"/>
<dbReference type="InterPro" id="IPR000242">
    <property type="entry name" value="PTP_cat"/>
</dbReference>
<dbReference type="InterPro" id="IPR016130">
    <property type="entry name" value="Tyr_Pase_AS"/>
</dbReference>
<feature type="compositionally biased region" description="Basic residues" evidence="1">
    <location>
        <begin position="1"/>
        <end position="12"/>
    </location>
</feature>
<feature type="domain" description="Tyrosine-protein phosphatase" evidence="2">
    <location>
        <begin position="151"/>
        <end position="375"/>
    </location>
</feature>
<evidence type="ECO:0000259" key="2">
    <source>
        <dbReference type="PROSITE" id="PS50055"/>
    </source>
</evidence>
<dbReference type="CDD" id="cd00047">
    <property type="entry name" value="PTPc"/>
    <property type="match status" value="1"/>
</dbReference>
<feature type="compositionally biased region" description="Basic residues" evidence="1">
    <location>
        <begin position="21"/>
        <end position="31"/>
    </location>
</feature>
<evidence type="ECO:0000256" key="1">
    <source>
        <dbReference type="SAM" id="MobiDB-lite"/>
    </source>
</evidence>
<sequence>MLKSLRIIKKKNKDAVETSTRKKKDKDKKPKAVASTVECSQKKNTPKGVASNVEVSQRKRKAKKKDEEKTINSMRARMNSNEKVETGPPDFAFAASVHPSTTEQTPGQKQAFEQFITKIKNMGIDGLIKEYNAEVKPYIVPNMRREVFDKNVEKNRYVDVVCNDTTRVVLKDGRPGDYIHANYVRGLTPTYILTQGPLAGTCVDFWRMIAQEKVTMICMLCEFVEMGKTKCEKYYPDAANEKMTHGDFTVTCESVDTTDQHFHKCNLLVESGGTKWKTTHWRMKTWPDKTVPKSPMSVLRCLLAIRTSQNAVVVHCSAGIGRTGTFTAVEICLQTVFNGKILVMYEICQKLRSCRPSCVQVDQQYIALALTVCECAFAFKYVTDPTLNAEITAMKEKYLQYVATGQPSEGVSQKPSNTSLATAPATAVTTTTATQPAQSPSKGEKKKEKNFDLTVIFFSLPLPRFFFPQKRQ</sequence>
<dbReference type="GO" id="GO:0004725">
    <property type="term" value="F:protein tyrosine phosphatase activity"/>
    <property type="evidence" value="ECO:0007669"/>
    <property type="project" value="InterPro"/>
</dbReference>
<gene>
    <name evidence="4" type="ORF">CAUJ_LOCUS1970</name>
</gene>
<reference evidence="4" key="1">
    <citation type="submission" date="2020-10" db="EMBL/GenBank/DDBJ databases">
        <authorList>
            <person name="Kikuchi T."/>
        </authorList>
    </citation>
    <scope>NUCLEOTIDE SEQUENCE</scope>
    <source>
        <strain evidence="4">NKZ352</strain>
    </source>
</reference>
<comment type="caution">
    <text evidence="4">The sequence shown here is derived from an EMBL/GenBank/DDBJ whole genome shotgun (WGS) entry which is preliminary data.</text>
</comment>
<evidence type="ECO:0000259" key="3">
    <source>
        <dbReference type="PROSITE" id="PS50056"/>
    </source>
</evidence>
<name>A0A8S1GT41_9PELO</name>
<feature type="region of interest" description="Disordered" evidence="1">
    <location>
        <begin position="1"/>
        <end position="69"/>
    </location>
</feature>
<dbReference type="InterPro" id="IPR003595">
    <property type="entry name" value="Tyr_Pase_cat"/>
</dbReference>
<dbReference type="PROSITE" id="PS50056">
    <property type="entry name" value="TYR_PHOSPHATASE_2"/>
    <property type="match status" value="1"/>
</dbReference>
<dbReference type="Gene3D" id="3.90.190.10">
    <property type="entry name" value="Protein tyrosine phosphatase superfamily"/>
    <property type="match status" value="1"/>
</dbReference>
<dbReference type="SMART" id="SM00404">
    <property type="entry name" value="PTPc_motif"/>
    <property type="match status" value="1"/>
</dbReference>
<organism evidence="4 5">
    <name type="scientific">Caenorhabditis auriculariae</name>
    <dbReference type="NCBI Taxonomy" id="2777116"/>
    <lineage>
        <taxon>Eukaryota</taxon>
        <taxon>Metazoa</taxon>
        <taxon>Ecdysozoa</taxon>
        <taxon>Nematoda</taxon>
        <taxon>Chromadorea</taxon>
        <taxon>Rhabditida</taxon>
        <taxon>Rhabditina</taxon>
        <taxon>Rhabditomorpha</taxon>
        <taxon>Rhabditoidea</taxon>
        <taxon>Rhabditidae</taxon>
        <taxon>Peloderinae</taxon>
        <taxon>Caenorhabditis</taxon>
    </lineage>
</organism>
<dbReference type="OrthoDB" id="10253954at2759"/>
<dbReference type="PRINTS" id="PR00700">
    <property type="entry name" value="PRTYPHPHTASE"/>
</dbReference>